<dbReference type="Gene3D" id="2.130.10.10">
    <property type="entry name" value="YVTN repeat-like/Quinoprotein amine dehydrogenase"/>
    <property type="match status" value="2"/>
</dbReference>
<evidence type="ECO:0000313" key="1">
    <source>
        <dbReference type="EMBL" id="GGA58884.1"/>
    </source>
</evidence>
<dbReference type="NCBIfam" id="TIGR02276">
    <property type="entry name" value="beta_rpt_yvtn"/>
    <property type="match status" value="2"/>
</dbReference>
<dbReference type="PANTHER" id="PTHR47197:SF3">
    <property type="entry name" value="DIHYDRO-HEME D1 DEHYDROGENASE"/>
    <property type="match status" value="1"/>
</dbReference>
<sequence length="405" mass="42598">MPHLRQLVAATTLALLATVTGCSRYGFPTLPKGYQEYAYVTNGGSNTVTVLDLVYLRQDRTLQVGQDPSGIAANPRRNEVYAVNTQPDSSSGSVSVINAATNQVVAAISVHRLPYFIAVSPNGRRAYVPNAGSNSVSVLDLDRRREVATVSTGDQPGVARVSPDGRTLVVTNRGSNSVSLYDIAQPYSPSDTPELKLRATFSGCSGATDAVILPDSSKVFVACSGGHKIMAVQLAAAPGSWPARQDPTQLTDHLLTLLDVGKTPVHLALKPDGGEIFVSNFGSDSISEVDTWNNQVIGTYSVVNKPTGGIVAGNNSDLWVSNFSSDSLSLYSIDDGHVVNTVHTGSAPDSLAFSENQYLLLAADAHSGDVAVIRTQGKNGPGLFTILPSGRSPNAIAVKAIQHVQ</sequence>
<dbReference type="AlphaFoldDB" id="A0A916W1E0"/>
<evidence type="ECO:0008006" key="3">
    <source>
        <dbReference type="Google" id="ProtNLM"/>
    </source>
</evidence>
<dbReference type="PROSITE" id="PS51257">
    <property type="entry name" value="PROKAR_LIPOPROTEIN"/>
    <property type="match status" value="1"/>
</dbReference>
<proteinExistence type="predicted"/>
<dbReference type="EMBL" id="BMJB01000001">
    <property type="protein sequence ID" value="GGA58884.1"/>
    <property type="molecule type" value="Genomic_DNA"/>
</dbReference>
<dbReference type="Pfam" id="PF10282">
    <property type="entry name" value="Lactonase"/>
    <property type="match status" value="1"/>
</dbReference>
<dbReference type="SUPFAM" id="SSF51004">
    <property type="entry name" value="C-terminal (heme d1) domain of cytochrome cd1-nitrite reductase"/>
    <property type="match status" value="1"/>
</dbReference>
<gene>
    <name evidence="1" type="ORF">GCM10011507_07820</name>
</gene>
<reference evidence="1" key="1">
    <citation type="journal article" date="2014" name="Int. J. Syst. Evol. Microbiol.">
        <title>Complete genome sequence of Corynebacterium casei LMG S-19264T (=DSM 44701T), isolated from a smear-ripened cheese.</title>
        <authorList>
            <consortium name="US DOE Joint Genome Institute (JGI-PGF)"/>
            <person name="Walter F."/>
            <person name="Albersmeier A."/>
            <person name="Kalinowski J."/>
            <person name="Ruckert C."/>
        </authorList>
    </citation>
    <scope>NUCLEOTIDE SEQUENCE</scope>
    <source>
        <strain evidence="1">CGMCC 1.15447</strain>
    </source>
</reference>
<protein>
    <recommendedName>
        <fullName evidence="3">YncE family protein</fullName>
    </recommendedName>
</protein>
<organism evidence="1 2">
    <name type="scientific">Edaphobacter acidisoli</name>
    <dbReference type="NCBI Taxonomy" id="2040573"/>
    <lineage>
        <taxon>Bacteria</taxon>
        <taxon>Pseudomonadati</taxon>
        <taxon>Acidobacteriota</taxon>
        <taxon>Terriglobia</taxon>
        <taxon>Terriglobales</taxon>
        <taxon>Acidobacteriaceae</taxon>
        <taxon>Edaphobacter</taxon>
    </lineage>
</organism>
<evidence type="ECO:0000313" key="2">
    <source>
        <dbReference type="Proteomes" id="UP000648801"/>
    </source>
</evidence>
<dbReference type="InterPro" id="IPR015943">
    <property type="entry name" value="WD40/YVTN_repeat-like_dom_sf"/>
</dbReference>
<comment type="caution">
    <text evidence="1">The sequence shown here is derived from an EMBL/GenBank/DDBJ whole genome shotgun (WGS) entry which is preliminary data.</text>
</comment>
<accession>A0A916W1E0</accession>
<dbReference type="InterPro" id="IPR051200">
    <property type="entry name" value="Host-pathogen_enzymatic-act"/>
</dbReference>
<dbReference type="RefSeq" id="WP_188757989.1">
    <property type="nucleotide sequence ID" value="NZ_BMJB01000001.1"/>
</dbReference>
<keyword evidence="2" id="KW-1185">Reference proteome</keyword>
<dbReference type="InterPro" id="IPR019405">
    <property type="entry name" value="Lactonase_7-beta_prop"/>
</dbReference>
<dbReference type="InterPro" id="IPR011964">
    <property type="entry name" value="YVTN_b-propeller_repeat"/>
</dbReference>
<dbReference type="InterPro" id="IPR011048">
    <property type="entry name" value="Haem_d1_sf"/>
</dbReference>
<dbReference type="Proteomes" id="UP000648801">
    <property type="component" value="Unassembled WGS sequence"/>
</dbReference>
<reference evidence="1" key="2">
    <citation type="submission" date="2020-09" db="EMBL/GenBank/DDBJ databases">
        <authorList>
            <person name="Sun Q."/>
            <person name="Zhou Y."/>
        </authorList>
    </citation>
    <scope>NUCLEOTIDE SEQUENCE</scope>
    <source>
        <strain evidence="1">CGMCC 1.15447</strain>
    </source>
</reference>
<dbReference type="PANTHER" id="PTHR47197">
    <property type="entry name" value="PROTEIN NIRF"/>
    <property type="match status" value="1"/>
</dbReference>
<name>A0A916W1E0_9BACT</name>